<dbReference type="Proteomes" id="UP000736328">
    <property type="component" value="Unassembled WGS sequence"/>
</dbReference>
<feature type="transmembrane region" description="Helical" evidence="1">
    <location>
        <begin position="55"/>
        <end position="75"/>
    </location>
</feature>
<evidence type="ECO:0000313" key="2">
    <source>
        <dbReference type="EMBL" id="MBI4726191.1"/>
    </source>
</evidence>
<sequence>MALISQQAQSLEYEVNRIKGEGRGKSANVSIQIQEKGYNQQPFEFLGPKSFIKSAAMVLALLCLMLGVVLGWLLARYKFKKAK</sequence>
<gene>
    <name evidence="2" type="ORF">HY768_03030</name>
</gene>
<comment type="caution">
    <text evidence="2">The sequence shown here is derived from an EMBL/GenBank/DDBJ whole genome shotgun (WGS) entry which is preliminary data.</text>
</comment>
<protein>
    <submittedName>
        <fullName evidence="2">Uncharacterized protein</fullName>
    </submittedName>
</protein>
<keyword evidence="1" id="KW-0472">Membrane</keyword>
<keyword evidence="1" id="KW-1133">Transmembrane helix</keyword>
<accession>A0A933I7Z7</accession>
<dbReference type="AlphaFoldDB" id="A0A933I7Z7"/>
<proteinExistence type="predicted"/>
<reference evidence="2" key="1">
    <citation type="submission" date="2020-07" db="EMBL/GenBank/DDBJ databases">
        <title>Huge and variable diversity of episymbiotic CPR bacteria and DPANN archaea in groundwater ecosystems.</title>
        <authorList>
            <person name="He C.Y."/>
            <person name="Keren R."/>
            <person name="Whittaker M."/>
            <person name="Farag I.F."/>
            <person name="Doudna J."/>
            <person name="Cate J.H.D."/>
            <person name="Banfield J.F."/>
        </authorList>
    </citation>
    <scope>NUCLEOTIDE SEQUENCE</scope>
    <source>
        <strain evidence="2">NC_groundwater_1520_Pr4_B-0.1um_53_5</strain>
    </source>
</reference>
<name>A0A933I7Z7_UNCT6</name>
<organism evidence="2 3">
    <name type="scientific">candidate division TA06 bacterium</name>
    <dbReference type="NCBI Taxonomy" id="2250710"/>
    <lineage>
        <taxon>Bacteria</taxon>
        <taxon>Bacteria division TA06</taxon>
    </lineage>
</organism>
<evidence type="ECO:0000313" key="3">
    <source>
        <dbReference type="Proteomes" id="UP000736328"/>
    </source>
</evidence>
<evidence type="ECO:0000256" key="1">
    <source>
        <dbReference type="SAM" id="Phobius"/>
    </source>
</evidence>
<dbReference type="EMBL" id="JACQXR010000038">
    <property type="protein sequence ID" value="MBI4726191.1"/>
    <property type="molecule type" value="Genomic_DNA"/>
</dbReference>
<keyword evidence="1" id="KW-0812">Transmembrane</keyword>